<dbReference type="PROSITE" id="PS51819">
    <property type="entry name" value="VOC"/>
    <property type="match status" value="2"/>
</dbReference>
<dbReference type="InterPro" id="IPR018146">
    <property type="entry name" value="Glyoxalase_1_CS"/>
</dbReference>
<dbReference type="PROSITE" id="PS00934">
    <property type="entry name" value="GLYOXALASE_I_1"/>
    <property type="match status" value="1"/>
</dbReference>
<protein>
    <submittedName>
        <fullName evidence="3">VOC family protein</fullName>
    </submittedName>
</protein>
<evidence type="ECO:0000256" key="1">
    <source>
        <dbReference type="ARBA" id="ARBA00022723"/>
    </source>
</evidence>
<dbReference type="SUPFAM" id="SSF54593">
    <property type="entry name" value="Glyoxalase/Bleomycin resistance protein/Dihydroxybiphenyl dioxygenase"/>
    <property type="match status" value="2"/>
</dbReference>
<dbReference type="RefSeq" id="WP_205255203.1">
    <property type="nucleotide sequence ID" value="NZ_BAAAPV010000001.1"/>
</dbReference>
<dbReference type="GO" id="GO:0046872">
    <property type="term" value="F:metal ion binding"/>
    <property type="evidence" value="ECO:0007669"/>
    <property type="project" value="UniProtKB-KW"/>
</dbReference>
<dbReference type="AlphaFoldDB" id="A0A939C140"/>
<dbReference type="PANTHER" id="PTHR43279">
    <property type="entry name" value="CATECHOL-2,3-DIOXYGENASE"/>
    <property type="match status" value="1"/>
</dbReference>
<comment type="caution">
    <text evidence="3">The sequence shown here is derived from an EMBL/GenBank/DDBJ whole genome shotgun (WGS) entry which is preliminary data.</text>
</comment>
<dbReference type="PANTHER" id="PTHR43279:SF1">
    <property type="entry name" value="CATECHOL-2,3-DIOXYGENASE"/>
    <property type="match status" value="1"/>
</dbReference>
<keyword evidence="1" id="KW-0479">Metal-binding</keyword>
<dbReference type="InterPro" id="IPR037523">
    <property type="entry name" value="VOC_core"/>
</dbReference>
<dbReference type="Proteomes" id="UP000663801">
    <property type="component" value="Unassembled WGS sequence"/>
</dbReference>
<gene>
    <name evidence="3" type="ORF">JL107_01195</name>
</gene>
<feature type="domain" description="VOC" evidence="2">
    <location>
        <begin position="29"/>
        <end position="156"/>
    </location>
</feature>
<evidence type="ECO:0000259" key="2">
    <source>
        <dbReference type="PROSITE" id="PS51819"/>
    </source>
</evidence>
<evidence type="ECO:0000313" key="3">
    <source>
        <dbReference type="EMBL" id="MBM9475050.1"/>
    </source>
</evidence>
<organism evidence="3 4">
    <name type="scientific">Nakamurella flavida</name>
    <dbReference type="NCBI Taxonomy" id="363630"/>
    <lineage>
        <taxon>Bacteria</taxon>
        <taxon>Bacillati</taxon>
        <taxon>Actinomycetota</taxon>
        <taxon>Actinomycetes</taxon>
        <taxon>Nakamurellales</taxon>
        <taxon>Nakamurellaceae</taxon>
        <taxon>Nakamurella</taxon>
    </lineage>
</organism>
<proteinExistence type="predicted"/>
<accession>A0A939C140</accession>
<dbReference type="InterPro" id="IPR029068">
    <property type="entry name" value="Glyas_Bleomycin-R_OHBP_Dase"/>
</dbReference>
<feature type="domain" description="VOC" evidence="2">
    <location>
        <begin position="200"/>
        <end position="315"/>
    </location>
</feature>
<keyword evidence="4" id="KW-1185">Reference proteome</keyword>
<evidence type="ECO:0000313" key="4">
    <source>
        <dbReference type="Proteomes" id="UP000663801"/>
    </source>
</evidence>
<dbReference type="Pfam" id="PF00903">
    <property type="entry name" value="Glyoxalase"/>
    <property type="match status" value="2"/>
</dbReference>
<dbReference type="EMBL" id="JAERWL010000002">
    <property type="protein sequence ID" value="MBM9475050.1"/>
    <property type="molecule type" value="Genomic_DNA"/>
</dbReference>
<dbReference type="GO" id="GO:0004462">
    <property type="term" value="F:lactoylglutathione lyase activity"/>
    <property type="evidence" value="ECO:0007669"/>
    <property type="project" value="InterPro"/>
</dbReference>
<sequence length="315" mass="33166">MTSPSTISPTTTASASVDSAATLLPAATAMDAVTLHVADLARMSGYYRDALGLVELDNGVRRTDVGAPGRGVVVLGRGAVPLVVLTHTPDLPTPRAGQAGLFHTALLFTDRPALARAVASAAAHPLSVYVGSADHLVSQAFYFTDPEGNGIELYWDRPRAQWQWDGGRVRMASLPLDPRAFLSTHLERDHPIAPTAGDAEVGHVHLKVGDIPTARDFYVGTLGFAITADLGTALFVSAGGYHHHMGMNTWESAGAGPRAATIGLGQVSITVPGRADLQQLGARLSARAVDFQDDGRTLRLLDPWNSLLEISAVDA</sequence>
<reference evidence="3" key="1">
    <citation type="submission" date="2021-01" db="EMBL/GenBank/DDBJ databases">
        <title>KCTC 19127 draft genome.</title>
        <authorList>
            <person name="An D."/>
        </authorList>
    </citation>
    <scope>NUCLEOTIDE SEQUENCE</scope>
    <source>
        <strain evidence="3">KCTC 19127</strain>
    </source>
</reference>
<name>A0A939C140_9ACTN</name>
<dbReference type="Gene3D" id="3.10.180.10">
    <property type="entry name" value="2,3-Dihydroxybiphenyl 1,2-Dioxygenase, domain 1"/>
    <property type="match status" value="2"/>
</dbReference>
<dbReference type="InterPro" id="IPR004360">
    <property type="entry name" value="Glyas_Fos-R_dOase_dom"/>
</dbReference>